<organism evidence="1 2">
    <name type="scientific">Brachionus plicatilis</name>
    <name type="common">Marine rotifer</name>
    <name type="synonym">Brachionus muelleri</name>
    <dbReference type="NCBI Taxonomy" id="10195"/>
    <lineage>
        <taxon>Eukaryota</taxon>
        <taxon>Metazoa</taxon>
        <taxon>Spiralia</taxon>
        <taxon>Gnathifera</taxon>
        <taxon>Rotifera</taxon>
        <taxon>Eurotatoria</taxon>
        <taxon>Monogononta</taxon>
        <taxon>Pseudotrocha</taxon>
        <taxon>Ploima</taxon>
        <taxon>Brachionidae</taxon>
        <taxon>Brachionus</taxon>
    </lineage>
</organism>
<protein>
    <submittedName>
        <fullName evidence="1">Uncharacterized protein</fullName>
    </submittedName>
</protein>
<accession>A0A3M7SV47</accession>
<reference evidence="1 2" key="1">
    <citation type="journal article" date="2018" name="Sci. Rep.">
        <title>Genomic signatures of local adaptation to the degree of environmental predictability in rotifers.</title>
        <authorList>
            <person name="Franch-Gras L."/>
            <person name="Hahn C."/>
            <person name="Garcia-Roger E.M."/>
            <person name="Carmona M.J."/>
            <person name="Serra M."/>
            <person name="Gomez A."/>
        </authorList>
    </citation>
    <scope>NUCLEOTIDE SEQUENCE [LARGE SCALE GENOMIC DNA]</scope>
    <source>
        <strain evidence="1">HYR1</strain>
    </source>
</reference>
<name>A0A3M7SV47_BRAPC</name>
<dbReference type="EMBL" id="REGN01000715">
    <property type="protein sequence ID" value="RNA39694.1"/>
    <property type="molecule type" value="Genomic_DNA"/>
</dbReference>
<proteinExistence type="predicted"/>
<sequence length="91" mass="10666">MKEYSLENFNSSYESLKNNFLNKINENKKARLPRQDLAQAPRPKTYTSPGLIKIRTENTTCAVCHHYPKLSFFGMNLLLSKLFQINKKRDE</sequence>
<evidence type="ECO:0000313" key="1">
    <source>
        <dbReference type="EMBL" id="RNA39694.1"/>
    </source>
</evidence>
<dbReference type="AlphaFoldDB" id="A0A3M7SV47"/>
<dbReference type="Proteomes" id="UP000276133">
    <property type="component" value="Unassembled WGS sequence"/>
</dbReference>
<gene>
    <name evidence="1" type="ORF">BpHYR1_025194</name>
</gene>
<keyword evidence="2" id="KW-1185">Reference proteome</keyword>
<evidence type="ECO:0000313" key="2">
    <source>
        <dbReference type="Proteomes" id="UP000276133"/>
    </source>
</evidence>
<comment type="caution">
    <text evidence="1">The sequence shown here is derived from an EMBL/GenBank/DDBJ whole genome shotgun (WGS) entry which is preliminary data.</text>
</comment>